<evidence type="ECO:0000313" key="7">
    <source>
        <dbReference type="EMBL" id="JAT73477.1"/>
    </source>
</evidence>
<dbReference type="InterPro" id="IPR056535">
    <property type="entry name" value="TPR_NUP160_M"/>
</dbReference>
<feature type="domain" description="NUP160 middle TPR" evidence="6">
    <location>
        <begin position="964"/>
        <end position="1097"/>
    </location>
</feature>
<dbReference type="InterPro" id="IPR021717">
    <property type="entry name" value="Nucleoporin_Nup160"/>
</dbReference>
<dbReference type="GO" id="GO:0017056">
    <property type="term" value="F:structural constituent of nuclear pore"/>
    <property type="evidence" value="ECO:0007669"/>
    <property type="project" value="TreeGrafter"/>
</dbReference>
<sequence>LGTLIARQYSLAPGTMRPDFVEIGLDYHEGDDAPLDSIRGGVDRRTYPRRPTTGALRGSADDSPTLVWRLDGLNPRQLYLELISPGVPSRRASLEFAASILPSIGWRRSGDQAHLAIITSDDLLHSIQVGLAESDICTAASHSGSPDISSKLPYSLTSASLESRLRDTGDPVALQYVNAYLAIGTTQGRILLVDVESIGEKVTELRPPNLGLSKVFGGVFSQSFSQPAISSLMSFPRPEGEFLLAINERAHLSIWDTAAAKMLFGVDLLPAEETSLVPKLARAASEPLDALTCILFVYYERRETSTSESGGPGTLHTYEILMEERGNALLKVHVEGGTKLEGDVNSLHDLIIARLPEKKLGAWMRYQNSMGAQCIRCIQIDYTDSVARDMSFSTIEEHALAAVPAAEDLWWWQTFKKLLQHDWPELKIDQAFVGACVDAILNPACFSIGCLVATLAAIGCSASNDSLHTMSAVELREWIVSVLDAYSADQRRPDTDLCESRDVDWSYFVSCYVKEWTKRFPIVGLIVAQEHQHDQILVARRNDMTTLGLEVFPHGSKQGAEVGSRTRRPEFSSLIWTMDAALGGPSIHRVLDAVIQSKGVDLYLHVLPAVERMLSGSSLPIVSASTPDQTCGRRSKLRRMRAQLFLLRKEAARGYTEVLDFVNSLSGTVYNPSTSPSEQQSTDRGPKASRVLAQIMFHEATLRKAALLGGLVSCQILQGECSDWGPSSGSSCSKGDPTISKLEQKMLQLWAAACIAPKFVGLTHRTEHGLDPSLLVSSLKISNGGQNKRQKVSSSKDAVLLQDLIAICDLPDGTGLRWLRNTAYMFAERSMDPLVAKKLVTHCLRRTLSTPTSETLEIQALLPYLLPDTTTPLNACLLDPDADFSSLSRMTSATVHRALATVELSKDEASVEMARSLLAKSSQGDHLETNMRVELFYGGRPREEAAQYIMAIIRQVEGRLEQAEENSLLLRAFGQYLECHLFPEAYLTAVCIGDSDGVLDCLRQLLQRTVQLKKPDEFNRLPFVGTVALDLSGTAPFCSLQREAAKLLQLKARASLSFAVPNPYMVLFQFHQERGHWQAAASTAYAFAQLLRTEYTVNQEALAASAGFVRMAISLLGQLPKGSRWISCAWQAGEEILSTCDLEREWKLLQSLSLLRSFGDGEAASQSSMTYQALMLKGLYREAYELAVVLWEGSDRMQALTSITKGISHSAAQAGGGSSNPAWGLLREAVEWTPGMTLACTAVSELLRVSPSLRLPEWLINRFFQSRQTFEALLKMLLDAGCSVLAADLTLRYCLESKASDALNHTESVSKSLLEYLKQVLASTDVNALSDVQLALQAL</sequence>
<name>A0A1D2A2Q9_AUXPR</name>
<proteinExistence type="predicted"/>
<accession>A0A1D2A2Q9</accession>
<dbReference type="Pfam" id="PF23354">
    <property type="entry name" value="TPR_NUP160_120_M"/>
    <property type="match status" value="1"/>
</dbReference>
<evidence type="ECO:0000256" key="1">
    <source>
        <dbReference type="ARBA" id="ARBA00004123"/>
    </source>
</evidence>
<dbReference type="EMBL" id="GDKF01005145">
    <property type="protein sequence ID" value="JAT73477.1"/>
    <property type="molecule type" value="Transcribed_RNA"/>
</dbReference>
<evidence type="ECO:0008006" key="8">
    <source>
        <dbReference type="Google" id="ProtNLM"/>
    </source>
</evidence>
<comment type="subcellular location">
    <subcellularLocation>
        <location evidence="1">Nucleus</location>
    </subcellularLocation>
</comment>
<organism evidence="7">
    <name type="scientific">Auxenochlorella protothecoides</name>
    <name type="common">Green microalga</name>
    <name type="synonym">Chlorella protothecoides</name>
    <dbReference type="NCBI Taxonomy" id="3075"/>
    <lineage>
        <taxon>Eukaryota</taxon>
        <taxon>Viridiplantae</taxon>
        <taxon>Chlorophyta</taxon>
        <taxon>core chlorophytes</taxon>
        <taxon>Trebouxiophyceae</taxon>
        <taxon>Chlorellales</taxon>
        <taxon>Chlorellaceae</taxon>
        <taxon>Auxenochlorella</taxon>
    </lineage>
</organism>
<dbReference type="Pfam" id="PF11715">
    <property type="entry name" value="Beta-prop_Nup120_160"/>
    <property type="match status" value="1"/>
</dbReference>
<dbReference type="PANTHER" id="PTHR21286">
    <property type="entry name" value="NUCLEAR PORE COMPLEX PROTEIN NUP160"/>
    <property type="match status" value="1"/>
</dbReference>
<evidence type="ECO:0000256" key="4">
    <source>
        <dbReference type="SAM" id="MobiDB-lite"/>
    </source>
</evidence>
<keyword evidence="2" id="KW-0813">Transport</keyword>
<evidence type="ECO:0000259" key="6">
    <source>
        <dbReference type="Pfam" id="PF23354"/>
    </source>
</evidence>
<evidence type="ECO:0000259" key="5">
    <source>
        <dbReference type="Pfam" id="PF11715"/>
    </source>
</evidence>
<feature type="non-terminal residue" evidence="7">
    <location>
        <position position="1"/>
    </location>
</feature>
<feature type="domain" description="Nucleoporin Nup120/160 beta-propeller" evidence="5">
    <location>
        <begin position="113"/>
        <end position="543"/>
    </location>
</feature>
<evidence type="ECO:0000256" key="3">
    <source>
        <dbReference type="ARBA" id="ARBA00023242"/>
    </source>
</evidence>
<reference evidence="7" key="1">
    <citation type="submission" date="2015-08" db="EMBL/GenBank/DDBJ databases">
        <authorList>
            <person name="Babu N.S."/>
            <person name="Beckwith C.J."/>
            <person name="Beseler K.G."/>
            <person name="Brison A."/>
            <person name="Carone J.V."/>
            <person name="Caskin T.P."/>
            <person name="Diamond M."/>
            <person name="Durham M.E."/>
            <person name="Foxe J.M."/>
            <person name="Go M."/>
            <person name="Henderson B.A."/>
            <person name="Jones I.B."/>
            <person name="McGettigan J.A."/>
            <person name="Micheletti S.J."/>
            <person name="Nasrallah M.E."/>
            <person name="Ortiz D."/>
            <person name="Piller C.R."/>
            <person name="Privatt S.R."/>
            <person name="Schneider S.L."/>
            <person name="Sharp S."/>
            <person name="Smith T.C."/>
            <person name="Stanton J.D."/>
            <person name="Ullery H.E."/>
            <person name="Wilson R.J."/>
            <person name="Serrano M.G."/>
            <person name="Buck G."/>
            <person name="Lee V."/>
            <person name="Wang Y."/>
            <person name="Carvalho R."/>
            <person name="Voegtly L."/>
            <person name="Shi R."/>
            <person name="Duckworth R."/>
            <person name="Johnson A."/>
            <person name="Loviza R."/>
            <person name="Walstead R."/>
            <person name="Shah Z."/>
            <person name="Kiflezghi M."/>
            <person name="Wade K."/>
            <person name="Ball S.L."/>
            <person name="Bradley K.W."/>
            <person name="Asai D.J."/>
            <person name="Bowman C.A."/>
            <person name="Russell D.A."/>
            <person name="Pope W.H."/>
            <person name="Jacobs-Sera D."/>
            <person name="Hendrix R.W."/>
            <person name="Hatfull G.F."/>
        </authorList>
    </citation>
    <scope>NUCLEOTIDE SEQUENCE</scope>
</reference>
<feature type="region of interest" description="Disordered" evidence="4">
    <location>
        <begin position="37"/>
        <end position="60"/>
    </location>
</feature>
<keyword evidence="3" id="KW-0539">Nucleus</keyword>
<protein>
    <recommendedName>
        <fullName evidence="8">Nuclear pore complex protein NUP160 domain-containing protein</fullName>
    </recommendedName>
</protein>
<dbReference type="InterPro" id="IPR059141">
    <property type="entry name" value="Beta-prop_Nup120_160"/>
</dbReference>
<dbReference type="GO" id="GO:0005643">
    <property type="term" value="C:nuclear pore"/>
    <property type="evidence" value="ECO:0007669"/>
    <property type="project" value="TreeGrafter"/>
</dbReference>
<evidence type="ECO:0000256" key="2">
    <source>
        <dbReference type="ARBA" id="ARBA00022448"/>
    </source>
</evidence>
<gene>
    <name evidence="7" type="ORF">g.65215</name>
</gene>
<dbReference type="PANTHER" id="PTHR21286:SF0">
    <property type="entry name" value="NUCLEAR PORE COMPLEX PROTEIN NUP160"/>
    <property type="match status" value="1"/>
</dbReference>